<dbReference type="eggNOG" id="ENOG502S8M1">
    <property type="taxonomic scope" value="Eukaryota"/>
</dbReference>
<dbReference type="OrthoDB" id="2289918at2759"/>
<dbReference type="InterPro" id="IPR028020">
    <property type="entry name" value="ASX_DEUBAD_dom"/>
</dbReference>
<dbReference type="EMBL" id="FO904937">
    <property type="protein sequence ID" value="CDP25557.1"/>
    <property type="molecule type" value="Genomic_DNA"/>
</dbReference>
<organism evidence="3">
    <name type="scientific">Podospora anserina (strain S / ATCC MYA-4624 / DSM 980 / FGSC 10383)</name>
    <name type="common">Pleurage anserina</name>
    <dbReference type="NCBI Taxonomy" id="515849"/>
    <lineage>
        <taxon>Eukaryota</taxon>
        <taxon>Fungi</taxon>
        <taxon>Dikarya</taxon>
        <taxon>Ascomycota</taxon>
        <taxon>Pezizomycotina</taxon>
        <taxon>Sordariomycetes</taxon>
        <taxon>Sordariomycetidae</taxon>
        <taxon>Sordariales</taxon>
        <taxon>Podosporaceae</taxon>
        <taxon>Podospora</taxon>
        <taxon>Podospora anserina</taxon>
    </lineage>
</organism>
<dbReference type="InParanoid" id="B2B5T0"/>
<feature type="region of interest" description="Disordered" evidence="1">
    <location>
        <begin position="149"/>
        <end position="240"/>
    </location>
</feature>
<keyword evidence="5" id="KW-1185">Reference proteome</keyword>
<protein>
    <submittedName>
        <fullName evidence="3">Podospora anserina S mat+ genomic DNA chromosome 2, supercontig 2</fullName>
    </submittedName>
</protein>
<evidence type="ECO:0000313" key="3">
    <source>
        <dbReference type="EMBL" id="CAP73155.1"/>
    </source>
</evidence>
<proteinExistence type="predicted"/>
<dbReference type="STRING" id="515849.B2B5T0"/>
<reference evidence="3" key="2">
    <citation type="submission" date="2008-07" db="EMBL/GenBank/DDBJ databases">
        <authorList>
            <person name="Genoscope - CEA"/>
        </authorList>
    </citation>
    <scope>NUCLEOTIDE SEQUENCE</scope>
    <source>
        <strain evidence="3">S mat+</strain>
    </source>
</reference>
<dbReference type="GeneID" id="6196339"/>
<accession>B2B5T0</accession>
<evidence type="ECO:0000313" key="5">
    <source>
        <dbReference type="Proteomes" id="UP000001197"/>
    </source>
</evidence>
<dbReference type="RefSeq" id="XP_001911330.1">
    <property type="nucleotide sequence ID" value="XM_001911295.1"/>
</dbReference>
<dbReference type="Proteomes" id="UP000001197">
    <property type="component" value="Chromosome 2"/>
</dbReference>
<sequence>MCVRLTNHKKEVAVVIGNLLHFEYCTCLMPQPCNTSTFTFPLLCQWERRVSLPFNFARWHSLFSHKHQTTLPAQVILQQHIQYRVSISLLLACYVTNIASLTTHHPPIFFLNYFCSQSRPDPAIKSPQRNLNHHSSTYLELSATMGDSNSGAIRALSKSPDVQSPGAPPKGPENTPYRDFDREIPHSQEDDDDGGYADYSRATRGSNKRRSCDEPLVSRSKKAKTAAQSKAGLKRARKFQHPQVWGKNSGLLQLRNGNALRDLLLAPGSWNRLGEADRQTILAKLPNGYQLDGKPDVASLTNDNNFRDDCSQYYNSIRDGHLTENWLTKAWKAHYKDVRGDFKKHLFNAFMDNFMEDASEKPKRADKGTGNELGTESSKKTETETSKKTDTEASKKTDAEFSNEADTETSKKTDTETSKKPDAESNKKADTESSKEADTNSSMKTDTDSGKKTDTEASKQPDAESNKKADTESSKETEAEASKKADDELAPAGDNKTQDATGKAPSPKATD</sequence>
<dbReference type="Pfam" id="PF13919">
    <property type="entry name" value="ASXH"/>
    <property type="match status" value="1"/>
</dbReference>
<feature type="domain" description="ASX DEUBAD" evidence="2">
    <location>
        <begin position="260"/>
        <end position="353"/>
    </location>
</feature>
<gene>
    <name evidence="3" type="ORF">PODANS_2_5675</name>
</gene>
<dbReference type="KEGG" id="pan:PODANSg8372"/>
<reference evidence="3 5" key="1">
    <citation type="journal article" date="2008" name="Genome Biol.">
        <title>The genome sequence of the model ascomycete fungus Podospora anserina.</title>
        <authorList>
            <person name="Espagne E."/>
            <person name="Lespinet O."/>
            <person name="Malagnac F."/>
            <person name="Da Silva C."/>
            <person name="Jaillon O."/>
            <person name="Porcel B.M."/>
            <person name="Couloux A."/>
            <person name="Aury J.-M."/>
            <person name="Segurens B."/>
            <person name="Poulain J."/>
            <person name="Anthouard V."/>
            <person name="Grossetete S."/>
            <person name="Khalili H."/>
            <person name="Coppin E."/>
            <person name="Dequard-Chablat M."/>
            <person name="Picard M."/>
            <person name="Contamine V."/>
            <person name="Arnaise S."/>
            <person name="Bourdais A."/>
            <person name="Berteaux-Lecellier V."/>
            <person name="Gautheret D."/>
            <person name="de Vries R.P."/>
            <person name="Battaglia E."/>
            <person name="Coutinho P.M."/>
            <person name="Danchin E.G.J."/>
            <person name="Henrissat B."/>
            <person name="El Khoury R."/>
            <person name="Sainsard-Chanet A."/>
            <person name="Boivin A."/>
            <person name="Pinan-Lucarre B."/>
            <person name="Sellem C.H."/>
            <person name="Debuchy R."/>
            <person name="Wincker P."/>
            <person name="Weissenbach J."/>
            <person name="Silar P."/>
        </authorList>
    </citation>
    <scope>NUCLEOTIDE SEQUENCE [LARGE SCALE GENOMIC DNA]</scope>
    <source>
        <strain evidence="5">S / ATCC MYA-4624 / DSM 980 / FGSC 10383</strain>
        <strain evidence="3">S mat+</strain>
    </source>
</reference>
<reference evidence="5" key="3">
    <citation type="journal article" date="2014" name="Genetics">
        <title>Maintaining two mating types: Structure of the mating type locus and its role in heterokaryosis in Podospora anserina.</title>
        <authorList>
            <person name="Grognet P."/>
            <person name="Bidard F."/>
            <person name="Kuchly C."/>
            <person name="Tong L.C.H."/>
            <person name="Coppin E."/>
            <person name="Benkhali J.A."/>
            <person name="Couloux A."/>
            <person name="Wincker P."/>
            <person name="Debuchy R."/>
            <person name="Silar P."/>
        </authorList>
    </citation>
    <scope>GENOME REANNOTATION</scope>
    <source>
        <strain evidence="5">S / ATCC MYA-4624 / DSM 980 / FGSC 10383</strain>
    </source>
</reference>
<feature type="compositionally biased region" description="Basic and acidic residues" evidence="1">
    <location>
        <begin position="176"/>
        <end position="188"/>
    </location>
</feature>
<evidence type="ECO:0000313" key="4">
    <source>
        <dbReference type="EMBL" id="CDP25557.1"/>
    </source>
</evidence>
<evidence type="ECO:0000256" key="1">
    <source>
        <dbReference type="SAM" id="MobiDB-lite"/>
    </source>
</evidence>
<name>B2B5T0_PODAN</name>
<evidence type="ECO:0000259" key="2">
    <source>
        <dbReference type="Pfam" id="PF13919"/>
    </source>
</evidence>
<feature type="compositionally biased region" description="Basic and acidic residues" evidence="1">
    <location>
        <begin position="445"/>
        <end position="487"/>
    </location>
</feature>
<feature type="compositionally biased region" description="Basic and acidic residues" evidence="1">
    <location>
        <begin position="408"/>
        <end position="438"/>
    </location>
</feature>
<dbReference type="EMBL" id="CU640366">
    <property type="protein sequence ID" value="CAP73155.1"/>
    <property type="molecule type" value="Genomic_DNA"/>
</dbReference>
<dbReference type="VEuPathDB" id="FungiDB:PODANS_2_5675"/>
<feature type="compositionally biased region" description="Basic and acidic residues" evidence="1">
    <location>
        <begin position="377"/>
        <end position="399"/>
    </location>
</feature>
<feature type="compositionally biased region" description="Basic and acidic residues" evidence="1">
    <location>
        <begin position="359"/>
        <end position="369"/>
    </location>
</feature>
<dbReference type="HOGENOM" id="CLU_533304_0_0_1"/>
<reference evidence="4" key="4">
    <citation type="submission" date="2014-09" db="EMBL/GenBank/DDBJ databases">
        <title>Maintaining two mating types: Structure of the mating type locus and its role in heterokaryosis in Podospora anserina.</title>
        <authorList>
            <person name="Grognet P."/>
            <person name="Bidard F."/>
            <person name="Kuchly C."/>
            <person name="Chan Ho Tong L."/>
            <person name="Coppin E."/>
            <person name="Ait Benkhali J."/>
            <person name="Couloux A."/>
            <person name="Wincker P."/>
            <person name="Debuchy R."/>
            <person name="Silar P."/>
        </authorList>
    </citation>
    <scope>NUCLEOTIDE SEQUENCE</scope>
</reference>
<dbReference type="AlphaFoldDB" id="B2B5T0"/>
<feature type="region of interest" description="Disordered" evidence="1">
    <location>
        <begin position="359"/>
        <end position="511"/>
    </location>
</feature>